<feature type="region of interest" description="Disordered" evidence="1">
    <location>
        <begin position="1"/>
        <end position="29"/>
    </location>
</feature>
<comment type="caution">
    <text evidence="2">The sequence shown here is derived from an EMBL/GenBank/DDBJ whole genome shotgun (WGS) entry which is preliminary data.</text>
</comment>
<dbReference type="Proteomes" id="UP001066276">
    <property type="component" value="Chromosome 3_1"/>
</dbReference>
<name>A0AAV7UCE5_PLEWA</name>
<proteinExistence type="predicted"/>
<keyword evidence="3" id="KW-1185">Reference proteome</keyword>
<evidence type="ECO:0000256" key="1">
    <source>
        <dbReference type="SAM" id="MobiDB-lite"/>
    </source>
</evidence>
<evidence type="ECO:0000313" key="2">
    <source>
        <dbReference type="EMBL" id="KAJ1186772.1"/>
    </source>
</evidence>
<gene>
    <name evidence="2" type="ORF">NDU88_003553</name>
</gene>
<reference evidence="2" key="1">
    <citation type="journal article" date="2022" name="bioRxiv">
        <title>Sequencing and chromosome-scale assembly of the giantPleurodeles waltlgenome.</title>
        <authorList>
            <person name="Brown T."/>
            <person name="Elewa A."/>
            <person name="Iarovenko S."/>
            <person name="Subramanian E."/>
            <person name="Araus A.J."/>
            <person name="Petzold A."/>
            <person name="Susuki M."/>
            <person name="Suzuki K.-i.T."/>
            <person name="Hayashi T."/>
            <person name="Toyoda A."/>
            <person name="Oliveira C."/>
            <person name="Osipova E."/>
            <person name="Leigh N.D."/>
            <person name="Simon A."/>
            <person name="Yun M.H."/>
        </authorList>
    </citation>
    <scope>NUCLEOTIDE SEQUENCE</scope>
    <source>
        <strain evidence="2">20211129_DDA</strain>
        <tissue evidence="2">Liver</tissue>
    </source>
</reference>
<evidence type="ECO:0000313" key="3">
    <source>
        <dbReference type="Proteomes" id="UP001066276"/>
    </source>
</evidence>
<accession>A0AAV7UCE5</accession>
<sequence length="229" mass="25872">MNRVVRGSDPGGQHRHSLEFSRHPPGPSKFLIGTKWPAQRPRRDVTRRAIQARGGATHRSLSSQHFKHKIKRVPGPLNFNENHTRLQIGYLRRGEHGFSHHNPEMPGLMEQSSGALQSDTFSGNKLRAPKDTDEEAQATKVLRNRVSTVELVLITQYCSEGNHNILNHSNLLRLSKALLEVINTKSDDIVRVAFKVLPEHSNHREATIMTLRSPALANMALIKKQFLDE</sequence>
<protein>
    <submittedName>
        <fullName evidence="2">Uncharacterized protein</fullName>
    </submittedName>
</protein>
<organism evidence="2 3">
    <name type="scientific">Pleurodeles waltl</name>
    <name type="common">Iberian ribbed newt</name>
    <dbReference type="NCBI Taxonomy" id="8319"/>
    <lineage>
        <taxon>Eukaryota</taxon>
        <taxon>Metazoa</taxon>
        <taxon>Chordata</taxon>
        <taxon>Craniata</taxon>
        <taxon>Vertebrata</taxon>
        <taxon>Euteleostomi</taxon>
        <taxon>Amphibia</taxon>
        <taxon>Batrachia</taxon>
        <taxon>Caudata</taxon>
        <taxon>Salamandroidea</taxon>
        <taxon>Salamandridae</taxon>
        <taxon>Pleurodelinae</taxon>
        <taxon>Pleurodeles</taxon>
    </lineage>
</organism>
<dbReference type="AlphaFoldDB" id="A0AAV7UCE5"/>
<dbReference type="EMBL" id="JANPWB010000005">
    <property type="protein sequence ID" value="KAJ1186772.1"/>
    <property type="molecule type" value="Genomic_DNA"/>
</dbReference>